<dbReference type="OrthoDB" id="7066670at2"/>
<gene>
    <name evidence="9" type="ORF">D0Y50_11015</name>
</gene>
<name>A0A346NMT1_9ALTE</name>
<keyword evidence="7" id="KW-1133">Transmembrane helix</keyword>
<dbReference type="Proteomes" id="UP000262073">
    <property type="component" value="Chromosome"/>
</dbReference>
<evidence type="ECO:0000256" key="6">
    <source>
        <dbReference type="ARBA" id="ARBA00022692"/>
    </source>
</evidence>
<proteinExistence type="inferred from homology"/>
<dbReference type="GO" id="GO:0005886">
    <property type="term" value="C:plasma membrane"/>
    <property type="evidence" value="ECO:0007669"/>
    <property type="project" value="UniProtKB-SubCell"/>
</dbReference>
<evidence type="ECO:0000256" key="4">
    <source>
        <dbReference type="ARBA" id="ARBA00022475"/>
    </source>
</evidence>
<dbReference type="RefSeq" id="WP_108567231.1">
    <property type="nucleotide sequence ID" value="NZ_CP031769.1"/>
</dbReference>
<evidence type="ECO:0000256" key="7">
    <source>
        <dbReference type="ARBA" id="ARBA00022989"/>
    </source>
</evidence>
<evidence type="ECO:0000256" key="3">
    <source>
        <dbReference type="ARBA" id="ARBA00018831"/>
    </source>
</evidence>
<protein>
    <recommendedName>
        <fullName evidence="3">UPF0208 membrane protein YfbV</fullName>
    </recommendedName>
</protein>
<evidence type="ECO:0000313" key="10">
    <source>
        <dbReference type="Proteomes" id="UP000262073"/>
    </source>
</evidence>
<reference evidence="9 10" key="1">
    <citation type="submission" date="2018-08" db="EMBL/GenBank/DDBJ databases">
        <title>Salinimonas sediminis sp. nov., a piezophilic bacterium isolated from a deep-sea sediment sample from the New Britain Trench.</title>
        <authorList>
            <person name="Cao J."/>
        </authorList>
    </citation>
    <scope>NUCLEOTIDE SEQUENCE [LARGE SCALE GENOMIC DNA]</scope>
    <source>
        <strain evidence="9 10">N102</strain>
    </source>
</reference>
<sequence length="149" mass="17020">MALSVISMFRQGHKYMNTWPMKKQLYAYFPECKVISATRLAITTMPPIAVVSCAMLLNTFGADYLPQTIAIGAFFLSLPLQGLLWLGHRSNQALPPALKNWYREIHSKLQQEGCSVHSFKSQPKYKELAALLKSAYEQLDQVFTRSWFD</sequence>
<keyword evidence="6" id="KW-0812">Transmembrane</keyword>
<dbReference type="EMBL" id="CP031769">
    <property type="protein sequence ID" value="AXR06838.1"/>
    <property type="molecule type" value="Genomic_DNA"/>
</dbReference>
<dbReference type="InterPro" id="IPR007334">
    <property type="entry name" value="UPF0208"/>
</dbReference>
<keyword evidence="5" id="KW-0997">Cell inner membrane</keyword>
<organism evidence="9 10">
    <name type="scientific">Salinimonas sediminis</name>
    <dbReference type="NCBI Taxonomy" id="2303538"/>
    <lineage>
        <taxon>Bacteria</taxon>
        <taxon>Pseudomonadati</taxon>
        <taxon>Pseudomonadota</taxon>
        <taxon>Gammaproteobacteria</taxon>
        <taxon>Alteromonadales</taxon>
        <taxon>Alteromonadaceae</taxon>
        <taxon>Alteromonas/Salinimonas group</taxon>
        <taxon>Salinimonas</taxon>
    </lineage>
</organism>
<accession>A0A346NMT1</accession>
<comment type="similarity">
    <text evidence="2">Belongs to the UPF0208 family.</text>
</comment>
<keyword evidence="10" id="KW-1185">Reference proteome</keyword>
<keyword evidence="8" id="KW-0472">Membrane</keyword>
<comment type="subcellular location">
    <subcellularLocation>
        <location evidence="1">Cell inner membrane</location>
        <topology evidence="1">Multi-pass membrane protein</topology>
    </subcellularLocation>
</comment>
<dbReference type="KEGG" id="salm:D0Y50_11015"/>
<evidence type="ECO:0000256" key="2">
    <source>
        <dbReference type="ARBA" id="ARBA00009474"/>
    </source>
</evidence>
<dbReference type="NCBIfam" id="NF002493">
    <property type="entry name" value="PRK01816.1"/>
    <property type="match status" value="1"/>
</dbReference>
<dbReference type="Pfam" id="PF04217">
    <property type="entry name" value="DUF412"/>
    <property type="match status" value="1"/>
</dbReference>
<evidence type="ECO:0000256" key="1">
    <source>
        <dbReference type="ARBA" id="ARBA00004429"/>
    </source>
</evidence>
<dbReference type="AlphaFoldDB" id="A0A346NMT1"/>
<evidence type="ECO:0000313" key="9">
    <source>
        <dbReference type="EMBL" id="AXR06838.1"/>
    </source>
</evidence>
<keyword evidence="4" id="KW-1003">Cell membrane</keyword>
<evidence type="ECO:0000256" key="8">
    <source>
        <dbReference type="ARBA" id="ARBA00023136"/>
    </source>
</evidence>
<evidence type="ECO:0000256" key="5">
    <source>
        <dbReference type="ARBA" id="ARBA00022519"/>
    </source>
</evidence>